<comment type="similarity">
    <text evidence="1 2">Belongs to the Dps family.</text>
</comment>
<protein>
    <submittedName>
        <fullName evidence="4">DNA starvation/stationary phase protection protein</fullName>
    </submittedName>
</protein>
<dbReference type="Gene3D" id="1.20.1260.10">
    <property type="match status" value="1"/>
</dbReference>
<reference evidence="4 5" key="1">
    <citation type="journal article" date="2022" name="Nat. Microbiol.">
        <title>The microbiome of a bacterivorous marine choanoflagellate contains a resource-demanding obligate bacterial associate.</title>
        <authorList>
            <person name="Needham D.M."/>
            <person name="Poirier C."/>
            <person name="Bachy C."/>
            <person name="George E.E."/>
            <person name="Wilken S."/>
            <person name="Yung C.C.M."/>
            <person name="Limardo A.J."/>
            <person name="Morando M."/>
            <person name="Sudek L."/>
            <person name="Malmstrom R.R."/>
            <person name="Keeling P.J."/>
            <person name="Santoro A.E."/>
            <person name="Worden A.Z."/>
        </authorList>
    </citation>
    <scope>NUCLEOTIDE SEQUENCE [LARGE SCALE GENOMIC DNA]</scope>
    <source>
        <strain evidence="4 5">Comchoano-1</strain>
    </source>
</reference>
<gene>
    <name evidence="4" type="ORF">MMH89_04875</name>
</gene>
<dbReference type="InterPro" id="IPR012347">
    <property type="entry name" value="Ferritin-like"/>
</dbReference>
<dbReference type="CDD" id="cd01043">
    <property type="entry name" value="DPS"/>
    <property type="match status" value="1"/>
</dbReference>
<evidence type="ECO:0000259" key="3">
    <source>
        <dbReference type="Pfam" id="PF00210"/>
    </source>
</evidence>
<dbReference type="Proteomes" id="UP001055955">
    <property type="component" value="Chromosome"/>
</dbReference>
<dbReference type="PROSITE" id="PS00819">
    <property type="entry name" value="DPS_2"/>
    <property type="match status" value="1"/>
</dbReference>
<dbReference type="PANTHER" id="PTHR42932:SF3">
    <property type="entry name" value="DNA PROTECTION DURING STARVATION PROTEIN"/>
    <property type="match status" value="1"/>
</dbReference>
<dbReference type="Pfam" id="PF00210">
    <property type="entry name" value="Ferritin"/>
    <property type="match status" value="1"/>
</dbReference>
<dbReference type="PIRSF" id="PIRSF005900">
    <property type="entry name" value="Dps"/>
    <property type="match status" value="1"/>
</dbReference>
<dbReference type="SUPFAM" id="SSF47240">
    <property type="entry name" value="Ferritin-like"/>
    <property type="match status" value="1"/>
</dbReference>
<accession>A0ABY5DL84</accession>
<keyword evidence="5" id="KW-1185">Reference proteome</keyword>
<proteinExistence type="inferred from homology"/>
<dbReference type="RefSeq" id="WP_258568331.1">
    <property type="nucleotide sequence ID" value="NZ_CP092900.1"/>
</dbReference>
<dbReference type="InterPro" id="IPR023188">
    <property type="entry name" value="DPS_DNA-bd_CS"/>
</dbReference>
<evidence type="ECO:0000256" key="1">
    <source>
        <dbReference type="ARBA" id="ARBA00009497"/>
    </source>
</evidence>
<organism evidence="4 5">
    <name type="scientific">Candidatus Comchoanobacter bicostacola</name>
    <dbReference type="NCBI Taxonomy" id="2919598"/>
    <lineage>
        <taxon>Bacteria</taxon>
        <taxon>Pseudomonadati</taxon>
        <taxon>Pseudomonadota</taxon>
        <taxon>Gammaproteobacteria</taxon>
        <taxon>Candidatus Comchoanobacterales</taxon>
        <taxon>Candidatus Comchoanobacteraceae</taxon>
        <taxon>Candidatus Comchoanobacter</taxon>
    </lineage>
</organism>
<evidence type="ECO:0000313" key="5">
    <source>
        <dbReference type="Proteomes" id="UP001055955"/>
    </source>
</evidence>
<evidence type="ECO:0000256" key="2">
    <source>
        <dbReference type="RuleBase" id="RU003875"/>
    </source>
</evidence>
<dbReference type="InterPro" id="IPR002177">
    <property type="entry name" value="DPS_DNA-bd"/>
</dbReference>
<dbReference type="InterPro" id="IPR008331">
    <property type="entry name" value="Ferritin_DPS_dom"/>
</dbReference>
<feature type="domain" description="Ferritin/DPS" evidence="3">
    <location>
        <begin position="12"/>
        <end position="148"/>
    </location>
</feature>
<name>A0ABY5DL84_9GAMM</name>
<evidence type="ECO:0000313" key="4">
    <source>
        <dbReference type="EMBL" id="UTC24547.1"/>
    </source>
</evidence>
<dbReference type="PRINTS" id="PR01346">
    <property type="entry name" value="HELNAPAPROT"/>
</dbReference>
<sequence length="151" mass="16951">MSSRDYEQGSVDILVHVLADTYVLAIKTQNAHWNLRDPGFIGMHELLDEQYQGLQKAIDVLAERIKALGGRAPGSMKEFVSLSRLTESSEITTLKDTVLLLSEGHKQITSLMLDHIKTMSGQGDEGTMDLLVERIRDHDHQAWLLEAHDQS</sequence>
<dbReference type="InterPro" id="IPR009078">
    <property type="entry name" value="Ferritin-like_SF"/>
</dbReference>
<dbReference type="EMBL" id="CP092900">
    <property type="protein sequence ID" value="UTC24547.1"/>
    <property type="molecule type" value="Genomic_DNA"/>
</dbReference>
<dbReference type="PANTHER" id="PTHR42932">
    <property type="entry name" value="GENERAL STRESS PROTEIN 20U"/>
    <property type="match status" value="1"/>
</dbReference>